<evidence type="ECO:0008006" key="3">
    <source>
        <dbReference type="Google" id="ProtNLM"/>
    </source>
</evidence>
<proteinExistence type="predicted"/>
<organism evidence="1 2">
    <name type="scientific">Jatrophihabitans endophyticus</name>
    <dbReference type="NCBI Taxonomy" id="1206085"/>
    <lineage>
        <taxon>Bacteria</taxon>
        <taxon>Bacillati</taxon>
        <taxon>Actinomycetota</taxon>
        <taxon>Actinomycetes</taxon>
        <taxon>Jatrophihabitantales</taxon>
        <taxon>Jatrophihabitantaceae</taxon>
        <taxon>Jatrophihabitans</taxon>
    </lineage>
</organism>
<protein>
    <recommendedName>
        <fullName evidence="3">FHA domain-containing protein</fullName>
    </recommendedName>
</protein>
<evidence type="ECO:0000313" key="1">
    <source>
        <dbReference type="EMBL" id="SHG84235.1"/>
    </source>
</evidence>
<dbReference type="RefSeq" id="WP_073390962.1">
    <property type="nucleotide sequence ID" value="NZ_FQVU01000003.1"/>
</dbReference>
<evidence type="ECO:0000313" key="2">
    <source>
        <dbReference type="Proteomes" id="UP000186132"/>
    </source>
</evidence>
<dbReference type="AlphaFoldDB" id="A0A1M5N457"/>
<accession>A0A1M5N457</accession>
<dbReference type="Proteomes" id="UP000186132">
    <property type="component" value="Unassembled WGS sequence"/>
</dbReference>
<dbReference type="EMBL" id="FQVU01000003">
    <property type="protein sequence ID" value="SHG84235.1"/>
    <property type="molecule type" value="Genomic_DNA"/>
</dbReference>
<dbReference type="OrthoDB" id="3681926at2"/>
<keyword evidence="2" id="KW-1185">Reference proteome</keyword>
<sequence length="240" mass="25752">MTDELPGQAEPDEAEPITVRIDSTTHRVQPGVEFTFGRAAGCTVCLDETDLAVSRLAGRVERDSGLWWVVNASASRSLGIVDEYGLRSVLPPGRRRAAEGPIRVLVDGQERSYELFVEVSPPADVPGVDDGTPAAGQPTTIGEEVVVNPADRAALIALFAGYLEEGTRYDPNPKSYAAAAARLGWPRTTLVKRIEYLRARLSNAGVPNLTGPFALNNLAEYALTTGLVTREDLPLLRGQG</sequence>
<gene>
    <name evidence="1" type="ORF">SAMN05443575_2908</name>
</gene>
<dbReference type="STRING" id="1206085.SAMN05443575_2908"/>
<reference evidence="1 2" key="1">
    <citation type="submission" date="2016-11" db="EMBL/GenBank/DDBJ databases">
        <authorList>
            <person name="Jaros S."/>
            <person name="Januszkiewicz K."/>
            <person name="Wedrychowicz H."/>
        </authorList>
    </citation>
    <scope>NUCLEOTIDE SEQUENCE [LARGE SCALE GENOMIC DNA]</scope>
    <source>
        <strain evidence="1 2">DSM 45627</strain>
    </source>
</reference>
<name>A0A1M5N457_9ACTN</name>